<reference evidence="11 12" key="1">
    <citation type="submission" date="2011-11" db="EMBL/GenBank/DDBJ databases">
        <title>Improved High-Quality Draft sequence of Beggiatoa alba B18lD.</title>
        <authorList>
            <consortium name="US DOE Joint Genome Institute"/>
            <person name="Lucas S."/>
            <person name="Han J."/>
            <person name="Lapidus A."/>
            <person name="Cheng J.-F."/>
            <person name="Goodwin L."/>
            <person name="Pitluck S."/>
            <person name="Peters L."/>
            <person name="Mikhailova N."/>
            <person name="Held B."/>
            <person name="Detter J.C."/>
            <person name="Han C."/>
            <person name="Tapia R."/>
            <person name="Land M."/>
            <person name="Hauser L."/>
            <person name="Kyrpides N."/>
            <person name="Ivanova N."/>
            <person name="Pagani I."/>
            <person name="Samuel K."/>
            <person name="Teske A."/>
            <person name="Mueller J."/>
            <person name="Woyke T."/>
        </authorList>
    </citation>
    <scope>NUCLEOTIDE SEQUENCE [LARGE SCALE GENOMIC DNA]</scope>
    <source>
        <strain evidence="11 12">B18LD</strain>
    </source>
</reference>
<dbReference type="GO" id="GO:0008360">
    <property type="term" value="P:regulation of cell shape"/>
    <property type="evidence" value="ECO:0007669"/>
    <property type="project" value="UniProtKB-UniRule"/>
</dbReference>
<dbReference type="GO" id="GO:0071555">
    <property type="term" value="P:cell wall organization"/>
    <property type="evidence" value="ECO:0007669"/>
    <property type="project" value="UniProtKB-UniRule"/>
</dbReference>
<gene>
    <name evidence="11" type="ORF">BegalDRAFT_2957</name>
</gene>
<dbReference type="OrthoDB" id="9787225at2"/>
<dbReference type="InterPro" id="IPR038063">
    <property type="entry name" value="Transpep_catalytic_dom"/>
</dbReference>
<keyword evidence="7 9" id="KW-0573">Peptidoglycan synthesis</keyword>
<dbReference type="PANTHER" id="PTHR30582:SF24">
    <property type="entry name" value="L,D-TRANSPEPTIDASE ERFK_SRFK-RELATED"/>
    <property type="match status" value="1"/>
</dbReference>
<evidence type="ECO:0000256" key="6">
    <source>
        <dbReference type="ARBA" id="ARBA00022960"/>
    </source>
</evidence>
<feature type="active site" description="Nucleophile" evidence="9">
    <location>
        <position position="137"/>
    </location>
</feature>
<proteinExistence type="inferred from homology"/>
<keyword evidence="6 9" id="KW-0133">Cell shape</keyword>
<evidence type="ECO:0000313" key="11">
    <source>
        <dbReference type="EMBL" id="EIJ43785.1"/>
    </source>
</evidence>
<evidence type="ECO:0000256" key="2">
    <source>
        <dbReference type="ARBA" id="ARBA00005992"/>
    </source>
</evidence>
<evidence type="ECO:0000256" key="4">
    <source>
        <dbReference type="ARBA" id="ARBA00022679"/>
    </source>
</evidence>
<dbReference type="CDD" id="cd16913">
    <property type="entry name" value="YkuD_like"/>
    <property type="match status" value="1"/>
</dbReference>
<accession>I3CJJ2</accession>
<dbReference type="UniPathway" id="UPA00219"/>
<dbReference type="RefSeq" id="WP_002691269.1">
    <property type="nucleotide sequence ID" value="NZ_JH600070.1"/>
</dbReference>
<dbReference type="STRING" id="395493.BegalDRAFT_2957"/>
<dbReference type="PROSITE" id="PS52029">
    <property type="entry name" value="LD_TPASE"/>
    <property type="match status" value="1"/>
</dbReference>
<evidence type="ECO:0000256" key="5">
    <source>
        <dbReference type="ARBA" id="ARBA00022801"/>
    </source>
</evidence>
<protein>
    <recommendedName>
        <fullName evidence="10">L,D-TPase catalytic domain-containing protein</fullName>
    </recommendedName>
</protein>
<evidence type="ECO:0000256" key="9">
    <source>
        <dbReference type="PROSITE-ProRule" id="PRU01373"/>
    </source>
</evidence>
<dbReference type="InterPro" id="IPR005490">
    <property type="entry name" value="LD_TPept_cat_dom"/>
</dbReference>
<comment type="similarity">
    <text evidence="2">Belongs to the YkuD family.</text>
</comment>
<dbReference type="Gene3D" id="2.40.440.10">
    <property type="entry name" value="L,D-transpeptidase catalytic domain-like"/>
    <property type="match status" value="1"/>
</dbReference>
<feature type="active site" description="Proton donor/acceptor" evidence="9">
    <location>
        <position position="121"/>
    </location>
</feature>
<comment type="pathway">
    <text evidence="1 9">Cell wall biogenesis; peptidoglycan biosynthesis.</text>
</comment>
<dbReference type="HOGENOM" id="CLU_042399_3_1_6"/>
<evidence type="ECO:0000256" key="7">
    <source>
        <dbReference type="ARBA" id="ARBA00022984"/>
    </source>
</evidence>
<evidence type="ECO:0000256" key="8">
    <source>
        <dbReference type="ARBA" id="ARBA00023316"/>
    </source>
</evidence>
<dbReference type="PANTHER" id="PTHR30582">
    <property type="entry name" value="L,D-TRANSPEPTIDASE"/>
    <property type="match status" value="1"/>
</dbReference>
<dbReference type="SUPFAM" id="SSF141523">
    <property type="entry name" value="L,D-transpeptidase catalytic domain-like"/>
    <property type="match status" value="1"/>
</dbReference>
<keyword evidence="12" id="KW-1185">Reference proteome</keyword>
<organism evidence="11 12">
    <name type="scientific">Beggiatoa alba B18LD</name>
    <dbReference type="NCBI Taxonomy" id="395493"/>
    <lineage>
        <taxon>Bacteria</taxon>
        <taxon>Pseudomonadati</taxon>
        <taxon>Pseudomonadota</taxon>
        <taxon>Gammaproteobacteria</taxon>
        <taxon>Thiotrichales</taxon>
        <taxon>Thiotrichaceae</taxon>
        <taxon>Beggiatoa</taxon>
    </lineage>
</organism>
<dbReference type="GO" id="GO:0005576">
    <property type="term" value="C:extracellular region"/>
    <property type="evidence" value="ECO:0007669"/>
    <property type="project" value="TreeGrafter"/>
</dbReference>
<keyword evidence="4" id="KW-0808">Transferase</keyword>
<dbReference type="InterPro" id="IPR050979">
    <property type="entry name" value="LD-transpeptidase"/>
</dbReference>
<evidence type="ECO:0000256" key="3">
    <source>
        <dbReference type="ARBA" id="ARBA00022676"/>
    </source>
</evidence>
<dbReference type="AlphaFoldDB" id="I3CJJ2"/>
<dbReference type="GO" id="GO:0071972">
    <property type="term" value="F:peptidoglycan L,D-transpeptidase activity"/>
    <property type="evidence" value="ECO:0007669"/>
    <property type="project" value="TreeGrafter"/>
</dbReference>
<keyword evidence="5" id="KW-0378">Hydrolase</keyword>
<sequence>MTNRYIHIHLSTQSLRYVTETGDCCFSTLISSARNGAGEVRNSGCTPRGWLVIKAKVGAGCPVNSVFVGRRFTGEIYSPELVTQYPQRDWILSRILWLGGLEPYKNRYGQVDTLRRFIYLHGTPDDKPMGIADSCGCIRMRNDDIMQLFEQVDVGTRVFVEA</sequence>
<feature type="domain" description="L,D-TPase catalytic" evidence="10">
    <location>
        <begin position="4"/>
        <end position="161"/>
    </location>
</feature>
<dbReference type="eggNOG" id="COG1376">
    <property type="taxonomic scope" value="Bacteria"/>
</dbReference>
<keyword evidence="3" id="KW-0328">Glycosyltransferase</keyword>
<evidence type="ECO:0000259" key="10">
    <source>
        <dbReference type="PROSITE" id="PS52029"/>
    </source>
</evidence>
<dbReference type="EMBL" id="JH600070">
    <property type="protein sequence ID" value="EIJ43785.1"/>
    <property type="molecule type" value="Genomic_DNA"/>
</dbReference>
<dbReference type="GO" id="GO:0018104">
    <property type="term" value="P:peptidoglycan-protein cross-linking"/>
    <property type="evidence" value="ECO:0007669"/>
    <property type="project" value="TreeGrafter"/>
</dbReference>
<dbReference type="Proteomes" id="UP000005744">
    <property type="component" value="Unassembled WGS sequence"/>
</dbReference>
<dbReference type="Pfam" id="PF03734">
    <property type="entry name" value="YkuD"/>
    <property type="match status" value="1"/>
</dbReference>
<dbReference type="GO" id="GO:0016757">
    <property type="term" value="F:glycosyltransferase activity"/>
    <property type="evidence" value="ECO:0007669"/>
    <property type="project" value="UniProtKB-KW"/>
</dbReference>
<keyword evidence="8 9" id="KW-0961">Cell wall biogenesis/degradation</keyword>
<evidence type="ECO:0000313" key="12">
    <source>
        <dbReference type="Proteomes" id="UP000005744"/>
    </source>
</evidence>
<evidence type="ECO:0000256" key="1">
    <source>
        <dbReference type="ARBA" id="ARBA00004752"/>
    </source>
</evidence>
<name>I3CJJ2_9GAMM</name>